<name>A0A9X1AA66_9HYPH</name>
<dbReference type="Proteomes" id="UP001138921">
    <property type="component" value="Unassembled WGS sequence"/>
</dbReference>
<dbReference type="EMBL" id="JAFLWW010000003">
    <property type="protein sequence ID" value="MBT1155876.1"/>
    <property type="molecule type" value="Genomic_DNA"/>
</dbReference>
<dbReference type="PANTHER" id="PTHR48078:SF6">
    <property type="entry name" value="L-THREONINE DEHYDRATASE CATABOLIC TDCB"/>
    <property type="match status" value="1"/>
</dbReference>
<dbReference type="GO" id="GO:0004794">
    <property type="term" value="F:threonine deaminase activity"/>
    <property type="evidence" value="ECO:0007669"/>
    <property type="project" value="TreeGrafter"/>
</dbReference>
<feature type="domain" description="Tryptophan synthase beta chain-like PALP" evidence="4">
    <location>
        <begin position="77"/>
        <end position="382"/>
    </location>
</feature>
<dbReference type="AlphaFoldDB" id="A0A9X1AA66"/>
<dbReference type="Gene3D" id="3.40.50.1100">
    <property type="match status" value="2"/>
</dbReference>
<keyword evidence="6" id="KW-1185">Reference proteome</keyword>
<protein>
    <submittedName>
        <fullName evidence="5">Threonine synthase</fullName>
    </submittedName>
</protein>
<accession>A0A9X1AA66</accession>
<dbReference type="RefSeq" id="WP_214388441.1">
    <property type="nucleotide sequence ID" value="NZ_JAFLWW010000003.1"/>
</dbReference>
<gene>
    <name evidence="5" type="ORF">J1C56_09770</name>
</gene>
<evidence type="ECO:0000256" key="1">
    <source>
        <dbReference type="ARBA" id="ARBA00001933"/>
    </source>
</evidence>
<evidence type="ECO:0000256" key="3">
    <source>
        <dbReference type="ARBA" id="ARBA00023239"/>
    </source>
</evidence>
<comment type="caution">
    <text evidence="5">The sequence shown here is derived from an EMBL/GenBank/DDBJ whole genome shotgun (WGS) entry which is preliminary data.</text>
</comment>
<reference evidence="5" key="2">
    <citation type="submission" date="2021-03" db="EMBL/GenBank/DDBJ databases">
        <authorList>
            <person name="Artuso I."/>
            <person name="Turrini P."/>
            <person name="Pirolo M."/>
            <person name="Lugli G.A."/>
            <person name="Ventura M."/>
            <person name="Visca P."/>
        </authorList>
    </citation>
    <scope>NUCLEOTIDE SEQUENCE</scope>
    <source>
        <strain evidence="5">LMG 26462</strain>
    </source>
</reference>
<dbReference type="InterPro" id="IPR036052">
    <property type="entry name" value="TrpB-like_PALP_sf"/>
</dbReference>
<evidence type="ECO:0000313" key="5">
    <source>
        <dbReference type="EMBL" id="MBT1155876.1"/>
    </source>
</evidence>
<dbReference type="GO" id="GO:0006565">
    <property type="term" value="P:L-serine catabolic process"/>
    <property type="evidence" value="ECO:0007669"/>
    <property type="project" value="TreeGrafter"/>
</dbReference>
<dbReference type="PANTHER" id="PTHR48078">
    <property type="entry name" value="THREONINE DEHYDRATASE, MITOCHONDRIAL-RELATED"/>
    <property type="match status" value="1"/>
</dbReference>
<dbReference type="CDD" id="cd01563">
    <property type="entry name" value="Thr-synth_1"/>
    <property type="match status" value="1"/>
</dbReference>
<dbReference type="GO" id="GO:0006567">
    <property type="term" value="P:L-threonine catabolic process"/>
    <property type="evidence" value="ECO:0007669"/>
    <property type="project" value="TreeGrafter"/>
</dbReference>
<organism evidence="5 6">
    <name type="scientific">Aminobacter anthyllidis</name>
    <dbReference type="NCBI Taxonomy" id="1035067"/>
    <lineage>
        <taxon>Bacteria</taxon>
        <taxon>Pseudomonadati</taxon>
        <taxon>Pseudomonadota</taxon>
        <taxon>Alphaproteobacteria</taxon>
        <taxon>Hyphomicrobiales</taxon>
        <taxon>Phyllobacteriaceae</taxon>
        <taxon>Aminobacter</taxon>
    </lineage>
</organism>
<dbReference type="SUPFAM" id="SSF53686">
    <property type="entry name" value="Tryptophan synthase beta subunit-like PLP-dependent enzymes"/>
    <property type="match status" value="1"/>
</dbReference>
<proteinExistence type="predicted"/>
<evidence type="ECO:0000256" key="2">
    <source>
        <dbReference type="ARBA" id="ARBA00022898"/>
    </source>
</evidence>
<comment type="cofactor">
    <cofactor evidence="1">
        <name>pyridoxal 5'-phosphate</name>
        <dbReference type="ChEBI" id="CHEBI:597326"/>
    </cofactor>
</comment>
<dbReference type="GO" id="GO:0009097">
    <property type="term" value="P:isoleucine biosynthetic process"/>
    <property type="evidence" value="ECO:0007669"/>
    <property type="project" value="TreeGrafter"/>
</dbReference>
<evidence type="ECO:0000313" key="6">
    <source>
        <dbReference type="Proteomes" id="UP001138921"/>
    </source>
</evidence>
<sequence>MATISGYRCIRCGSEHASDIRIDSRGCPRCVEQAPANLQPIYSRGADAVDDHAVGSVLHSSLWRYGSYLPRPSGPVVSLGEGLTPLLPAERLGEALGVPQLFIKDEGRNPTGSHKDRFSTVAVSMARDQGARVLATASSGNAGASLAAYAAKSGLGCVVATFAGAAGPMLSQIHAYGASVIPMAHKNDRWKLLERAADRLGWFVTSPYQHPVVGSHPLGIEGYKTIAYEIAEQADGHLPDWCVLPVCYGDALAGVAAGFHDLRSRGKIARVPRLVAAEVHGSLSKAIENGFDRIEEQEPSFETIALSIGTTRSTYQAVKALRETGGHAVCVSNQALIRMQKTLAAREGLFVELASVAPLVAIRDLRDRQIITPGDRVVAVVTATGLKDLDISANPAATPAPFESVEAAWQWATGRHGAEPAAA</sequence>
<reference evidence="5" key="1">
    <citation type="journal article" date="2021" name="Microorganisms">
        <title>Phylogenomic Reconstruction and Metabolic Potential of the Genus Aminobacter.</title>
        <authorList>
            <person name="Artuso I."/>
            <person name="Turrini P."/>
            <person name="Pirolo M."/>
            <person name="Lugli G.A."/>
            <person name="Ventura M."/>
            <person name="Visca P."/>
        </authorList>
    </citation>
    <scope>NUCLEOTIDE SEQUENCE</scope>
    <source>
        <strain evidence="5">LMG 26462</strain>
    </source>
</reference>
<dbReference type="InterPro" id="IPR001926">
    <property type="entry name" value="TrpB-like_PALP"/>
</dbReference>
<dbReference type="GO" id="GO:0003941">
    <property type="term" value="F:L-serine ammonia-lyase activity"/>
    <property type="evidence" value="ECO:0007669"/>
    <property type="project" value="TreeGrafter"/>
</dbReference>
<keyword evidence="2" id="KW-0663">Pyridoxal phosphate</keyword>
<dbReference type="InterPro" id="IPR050147">
    <property type="entry name" value="Ser/Thr_Dehydratase"/>
</dbReference>
<evidence type="ECO:0000259" key="4">
    <source>
        <dbReference type="Pfam" id="PF00291"/>
    </source>
</evidence>
<dbReference type="Pfam" id="PF00291">
    <property type="entry name" value="PALP"/>
    <property type="match status" value="1"/>
</dbReference>
<keyword evidence="3" id="KW-0456">Lyase</keyword>